<dbReference type="RefSeq" id="XP_009163063.1">
    <property type="nucleotide sequence ID" value="XM_009164799.1"/>
</dbReference>
<dbReference type="Proteomes" id="UP000054324">
    <property type="component" value="Unassembled WGS sequence"/>
</dbReference>
<reference evidence="2 3" key="1">
    <citation type="submission" date="2013-11" db="EMBL/GenBank/DDBJ databases">
        <title>Opisthorchis viverrini - life in the bile duct.</title>
        <authorList>
            <person name="Young N.D."/>
            <person name="Nagarajan N."/>
            <person name="Lin S.J."/>
            <person name="Korhonen P.K."/>
            <person name="Jex A.R."/>
            <person name="Hall R.S."/>
            <person name="Safavi-Hemami H."/>
            <person name="Kaewkong W."/>
            <person name="Bertrand D."/>
            <person name="Gao S."/>
            <person name="Seet Q."/>
            <person name="Wongkham S."/>
            <person name="Teh B.T."/>
            <person name="Wongkham C."/>
            <person name="Intapan P.M."/>
            <person name="Maleewong W."/>
            <person name="Yang X."/>
            <person name="Hu M."/>
            <person name="Wang Z."/>
            <person name="Hofmann A."/>
            <person name="Sternberg P.W."/>
            <person name="Tan P."/>
            <person name="Wang J."/>
            <person name="Gasser R.B."/>
        </authorList>
    </citation>
    <scope>NUCLEOTIDE SEQUENCE [LARGE SCALE GENOMIC DNA]</scope>
</reference>
<feature type="region of interest" description="Disordered" evidence="1">
    <location>
        <begin position="42"/>
        <end position="66"/>
    </location>
</feature>
<dbReference type="EMBL" id="KL596627">
    <property type="protein sequence ID" value="KER33216.1"/>
    <property type="molecule type" value="Genomic_DNA"/>
</dbReference>
<evidence type="ECO:0000256" key="1">
    <source>
        <dbReference type="SAM" id="MobiDB-lite"/>
    </source>
</evidence>
<dbReference type="KEGG" id="ovi:T265_00904"/>
<dbReference type="CTD" id="20315092"/>
<evidence type="ECO:0000313" key="2">
    <source>
        <dbReference type="EMBL" id="KER33216.1"/>
    </source>
</evidence>
<proteinExistence type="predicted"/>
<evidence type="ECO:0000313" key="3">
    <source>
        <dbReference type="Proteomes" id="UP000054324"/>
    </source>
</evidence>
<name>A0A075A1K3_OPIVI</name>
<sequence>MSTNERCTANWKQRVPVVVQINTGPNIPAMNLRQVKTADSNGRYTSSMNAMEAPGDSDSPKADDRDHFCGWKTEGKLMSRSPISKGVRHQYLHIDQSNRQTPTVFEKHTHLQIILLFTRDLTESLIYDIRQLNVLHTDCLMF</sequence>
<keyword evidence="3" id="KW-1185">Reference proteome</keyword>
<accession>A0A075A1K3</accession>
<gene>
    <name evidence="2" type="ORF">T265_00904</name>
</gene>
<dbReference type="AlphaFoldDB" id="A0A075A1K3"/>
<dbReference type="GeneID" id="20315092"/>
<organism evidence="2 3">
    <name type="scientific">Opisthorchis viverrini</name>
    <name type="common">Southeast Asian liver fluke</name>
    <dbReference type="NCBI Taxonomy" id="6198"/>
    <lineage>
        <taxon>Eukaryota</taxon>
        <taxon>Metazoa</taxon>
        <taxon>Spiralia</taxon>
        <taxon>Lophotrochozoa</taxon>
        <taxon>Platyhelminthes</taxon>
        <taxon>Trematoda</taxon>
        <taxon>Digenea</taxon>
        <taxon>Opisthorchiida</taxon>
        <taxon>Opisthorchiata</taxon>
        <taxon>Opisthorchiidae</taxon>
        <taxon>Opisthorchis</taxon>
    </lineage>
</organism>
<protein>
    <submittedName>
        <fullName evidence="2">Uncharacterized protein</fullName>
    </submittedName>
</protein>